<organism evidence="2 3">
    <name type="scientific">Synaphobranchus kaupii</name>
    <name type="common">Kaup's arrowtooth eel</name>
    <dbReference type="NCBI Taxonomy" id="118154"/>
    <lineage>
        <taxon>Eukaryota</taxon>
        <taxon>Metazoa</taxon>
        <taxon>Chordata</taxon>
        <taxon>Craniata</taxon>
        <taxon>Vertebrata</taxon>
        <taxon>Euteleostomi</taxon>
        <taxon>Actinopterygii</taxon>
        <taxon>Neopterygii</taxon>
        <taxon>Teleostei</taxon>
        <taxon>Anguilliformes</taxon>
        <taxon>Synaphobranchidae</taxon>
        <taxon>Synaphobranchus</taxon>
    </lineage>
</organism>
<evidence type="ECO:0000313" key="2">
    <source>
        <dbReference type="EMBL" id="KAJ8342464.1"/>
    </source>
</evidence>
<name>A0A9Q1IK62_SYNKA</name>
<keyword evidence="3" id="KW-1185">Reference proteome</keyword>
<gene>
    <name evidence="2" type="ORF">SKAU_G00323920</name>
</gene>
<evidence type="ECO:0000256" key="1">
    <source>
        <dbReference type="SAM" id="MobiDB-lite"/>
    </source>
</evidence>
<comment type="caution">
    <text evidence="2">The sequence shown here is derived from an EMBL/GenBank/DDBJ whole genome shotgun (WGS) entry which is preliminary data.</text>
</comment>
<feature type="region of interest" description="Disordered" evidence="1">
    <location>
        <begin position="1"/>
        <end position="32"/>
    </location>
</feature>
<dbReference type="AlphaFoldDB" id="A0A9Q1IK62"/>
<protein>
    <submittedName>
        <fullName evidence="2">Uncharacterized protein</fullName>
    </submittedName>
</protein>
<feature type="compositionally biased region" description="Basic and acidic residues" evidence="1">
    <location>
        <begin position="7"/>
        <end position="18"/>
    </location>
</feature>
<proteinExistence type="predicted"/>
<evidence type="ECO:0000313" key="3">
    <source>
        <dbReference type="Proteomes" id="UP001152622"/>
    </source>
</evidence>
<dbReference type="Proteomes" id="UP001152622">
    <property type="component" value="Chromosome 14"/>
</dbReference>
<reference evidence="2" key="1">
    <citation type="journal article" date="2023" name="Science">
        <title>Genome structures resolve the early diversification of teleost fishes.</title>
        <authorList>
            <person name="Parey E."/>
            <person name="Louis A."/>
            <person name="Montfort J."/>
            <person name="Bouchez O."/>
            <person name="Roques C."/>
            <person name="Iampietro C."/>
            <person name="Lluch J."/>
            <person name="Castinel A."/>
            <person name="Donnadieu C."/>
            <person name="Desvignes T."/>
            <person name="Floi Bucao C."/>
            <person name="Jouanno E."/>
            <person name="Wen M."/>
            <person name="Mejri S."/>
            <person name="Dirks R."/>
            <person name="Jansen H."/>
            <person name="Henkel C."/>
            <person name="Chen W.J."/>
            <person name="Zahm M."/>
            <person name="Cabau C."/>
            <person name="Klopp C."/>
            <person name="Thompson A.W."/>
            <person name="Robinson-Rechavi M."/>
            <person name="Braasch I."/>
            <person name="Lecointre G."/>
            <person name="Bobe J."/>
            <person name="Postlethwait J.H."/>
            <person name="Berthelot C."/>
            <person name="Roest Crollius H."/>
            <person name="Guiguen Y."/>
        </authorList>
    </citation>
    <scope>NUCLEOTIDE SEQUENCE</scope>
    <source>
        <strain evidence="2">WJC10195</strain>
    </source>
</reference>
<dbReference type="EMBL" id="JAINUF010000014">
    <property type="protein sequence ID" value="KAJ8342464.1"/>
    <property type="molecule type" value="Genomic_DNA"/>
</dbReference>
<accession>A0A9Q1IK62</accession>
<sequence length="119" mass="13029">MLAGELKSAHEGCSRDEQATEEGLATPMERLGDSYPDINEIVECSHQPALHNSARIYFLCCSESHFNCEPSLPVQETALCTGLSAGDGRLKRSAPGLGKGRRACGLYATERRDMEENQR</sequence>